<comment type="subunit">
    <text evidence="1">Homodimer.</text>
</comment>
<keyword evidence="1" id="KW-0547">Nucleotide-binding</keyword>
<name>A0A1G7D2E3_9BACL</name>
<comment type="similarity">
    <text evidence="1">Belongs to the dethiobiotin synthetase family.</text>
</comment>
<comment type="caution">
    <text evidence="1">Lacks conserved residue(s) required for the propagation of feature annotation.</text>
</comment>
<dbReference type="GO" id="GO:0000287">
    <property type="term" value="F:magnesium ion binding"/>
    <property type="evidence" value="ECO:0007669"/>
    <property type="project" value="UniProtKB-UniRule"/>
</dbReference>
<dbReference type="Gene3D" id="3.40.50.300">
    <property type="entry name" value="P-loop containing nucleotide triphosphate hydrolases"/>
    <property type="match status" value="1"/>
</dbReference>
<feature type="active site" evidence="1">
    <location>
        <position position="37"/>
    </location>
</feature>
<dbReference type="NCBIfam" id="TIGR00347">
    <property type="entry name" value="bioD"/>
    <property type="match status" value="1"/>
</dbReference>
<dbReference type="AlphaFoldDB" id="A0A1G7D2E3"/>
<dbReference type="InterPro" id="IPR027417">
    <property type="entry name" value="P-loop_NTPase"/>
</dbReference>
<dbReference type="RefSeq" id="WP_092097036.1">
    <property type="nucleotide sequence ID" value="NZ_FNAR01000009.1"/>
</dbReference>
<keyword evidence="1" id="KW-0093">Biotin biosynthesis</keyword>
<dbReference type="Pfam" id="PF13500">
    <property type="entry name" value="AAA_26"/>
    <property type="match status" value="1"/>
</dbReference>
<dbReference type="PANTHER" id="PTHR43210:SF5">
    <property type="entry name" value="DETHIOBIOTIN SYNTHETASE"/>
    <property type="match status" value="1"/>
</dbReference>
<keyword evidence="1" id="KW-0436">Ligase</keyword>
<comment type="function">
    <text evidence="1">Catalyzes a mechanistically unusual reaction, the ATP-dependent insertion of CO2 between the N7 and N8 nitrogen atoms of 7,8-diaminopelargonic acid (DAPA, also called 7,8-diammoniononanoate) to form a ureido ring.</text>
</comment>
<evidence type="ECO:0000313" key="2">
    <source>
        <dbReference type="EMBL" id="SDE45663.1"/>
    </source>
</evidence>
<dbReference type="CDD" id="cd03109">
    <property type="entry name" value="DTBS"/>
    <property type="match status" value="1"/>
</dbReference>
<dbReference type="GO" id="GO:0009102">
    <property type="term" value="P:biotin biosynthetic process"/>
    <property type="evidence" value="ECO:0007669"/>
    <property type="project" value="UniProtKB-UniRule"/>
</dbReference>
<dbReference type="SUPFAM" id="SSF52540">
    <property type="entry name" value="P-loop containing nucleoside triphosphate hydrolases"/>
    <property type="match status" value="1"/>
</dbReference>
<reference evidence="2 3" key="1">
    <citation type="submission" date="2016-10" db="EMBL/GenBank/DDBJ databases">
        <authorList>
            <person name="de Groot N.N."/>
        </authorList>
    </citation>
    <scope>NUCLEOTIDE SEQUENCE [LARGE SCALE GENOMIC DNA]</scope>
    <source>
        <strain evidence="2 3">CGMCC 1.6762</strain>
    </source>
</reference>
<organism evidence="2 3">
    <name type="scientific">Bhargavaea beijingensis</name>
    <dbReference type="NCBI Taxonomy" id="426756"/>
    <lineage>
        <taxon>Bacteria</taxon>
        <taxon>Bacillati</taxon>
        <taxon>Bacillota</taxon>
        <taxon>Bacilli</taxon>
        <taxon>Bacillales</taxon>
        <taxon>Caryophanaceae</taxon>
        <taxon>Bhargavaea</taxon>
    </lineage>
</organism>
<protein>
    <recommendedName>
        <fullName evidence="1">ATP-dependent dethiobiotin synthetase BioD</fullName>
        <ecNumber evidence="1">6.3.3.3</ecNumber>
    </recommendedName>
    <alternativeName>
        <fullName evidence="1">DTB synthetase</fullName>
        <shortName evidence="1">DTBS</shortName>
    </alternativeName>
    <alternativeName>
        <fullName evidence="1">Dethiobiotin synthase</fullName>
    </alternativeName>
</protein>
<accession>A0A1G7D2E3</accession>
<dbReference type="GO" id="GO:0005524">
    <property type="term" value="F:ATP binding"/>
    <property type="evidence" value="ECO:0007669"/>
    <property type="project" value="UniProtKB-UniRule"/>
</dbReference>
<feature type="binding site" evidence="1">
    <location>
        <begin position="13"/>
        <end position="18"/>
    </location>
    <ligand>
        <name>ATP</name>
        <dbReference type="ChEBI" id="CHEBI:30616"/>
    </ligand>
</feature>
<feature type="binding site" evidence="1">
    <location>
        <begin position="114"/>
        <end position="117"/>
    </location>
    <ligand>
        <name>ATP</name>
        <dbReference type="ChEBI" id="CHEBI:30616"/>
    </ligand>
</feature>
<gene>
    <name evidence="1" type="primary">bioD</name>
    <name evidence="2" type="ORF">SAMN04488126_10935</name>
</gene>
<sequence>MALGFWVIGTDTNVGKTFVTTWLMRYFQSKGTAIPYKPVQTGMIDDGTPYYGDTYFYRQFSQTELDGRQVNTYSFPTPASPHYAARLEGQTIEGERILRQIKRLTSQYDHVICEGAGGLYVPLDEKRGYCFQHLVKDSKLPVVLVTRTSLGTINHTLLTVEALRACGIPIIGIVFNGFEGTELEKDNRATICRLTGLHSVTLPKLSEARELEKLDPGLADPLFGEMSVL</sequence>
<evidence type="ECO:0000256" key="1">
    <source>
        <dbReference type="HAMAP-Rule" id="MF_00336"/>
    </source>
</evidence>
<keyword evidence="1" id="KW-0479">Metal-binding</keyword>
<keyword evidence="1" id="KW-0963">Cytoplasm</keyword>
<dbReference type="Proteomes" id="UP000198823">
    <property type="component" value="Unassembled WGS sequence"/>
</dbReference>
<dbReference type="InterPro" id="IPR004472">
    <property type="entry name" value="DTB_synth_BioD"/>
</dbReference>
<dbReference type="OrthoDB" id="9802097at2"/>
<feature type="binding site" evidence="1">
    <location>
        <position position="114"/>
    </location>
    <ligand>
        <name>Mg(2+)</name>
        <dbReference type="ChEBI" id="CHEBI:18420"/>
    </ligand>
</feature>
<dbReference type="HAMAP" id="MF_00336">
    <property type="entry name" value="BioD"/>
    <property type="match status" value="1"/>
</dbReference>
<dbReference type="PIRSF" id="PIRSF006755">
    <property type="entry name" value="DTB_synth"/>
    <property type="match status" value="1"/>
</dbReference>
<dbReference type="STRING" id="426756.SAMN04488126_10935"/>
<keyword evidence="1" id="KW-0067">ATP-binding</keyword>
<evidence type="ECO:0000313" key="3">
    <source>
        <dbReference type="Proteomes" id="UP000198823"/>
    </source>
</evidence>
<dbReference type="GO" id="GO:0004141">
    <property type="term" value="F:dethiobiotin synthase activity"/>
    <property type="evidence" value="ECO:0007669"/>
    <property type="project" value="UniProtKB-UniRule"/>
</dbReference>
<keyword evidence="1" id="KW-0460">Magnesium</keyword>
<dbReference type="GO" id="GO:0005829">
    <property type="term" value="C:cytosol"/>
    <property type="evidence" value="ECO:0007669"/>
    <property type="project" value="TreeGrafter"/>
</dbReference>
<dbReference type="EMBL" id="FNAR01000009">
    <property type="protein sequence ID" value="SDE45663.1"/>
    <property type="molecule type" value="Genomic_DNA"/>
</dbReference>
<feature type="binding site" evidence="1">
    <location>
        <position position="53"/>
    </location>
    <ligand>
        <name>ATP</name>
        <dbReference type="ChEBI" id="CHEBI:30616"/>
    </ligand>
</feature>
<comment type="subcellular location">
    <subcellularLocation>
        <location evidence="1">Cytoplasm</location>
    </subcellularLocation>
</comment>
<feature type="binding site" evidence="1">
    <location>
        <position position="53"/>
    </location>
    <ligand>
        <name>Mg(2+)</name>
        <dbReference type="ChEBI" id="CHEBI:18420"/>
    </ligand>
</feature>
<dbReference type="PANTHER" id="PTHR43210">
    <property type="entry name" value="DETHIOBIOTIN SYNTHETASE"/>
    <property type="match status" value="1"/>
</dbReference>
<comment type="pathway">
    <text evidence="1">Cofactor biosynthesis; biotin biosynthesis; biotin from 7,8-diaminononanoate: step 1/2.</text>
</comment>
<feature type="binding site" evidence="1">
    <location>
        <begin position="203"/>
        <end position="205"/>
    </location>
    <ligand>
        <name>ATP</name>
        <dbReference type="ChEBI" id="CHEBI:30616"/>
    </ligand>
</feature>
<comment type="catalytic activity">
    <reaction evidence="1">
        <text>(7R,8S)-7,8-diammoniononanoate + CO2 + ATP = (4R,5S)-dethiobiotin + ADP + phosphate + 3 H(+)</text>
        <dbReference type="Rhea" id="RHEA:15805"/>
        <dbReference type="ChEBI" id="CHEBI:15378"/>
        <dbReference type="ChEBI" id="CHEBI:16526"/>
        <dbReference type="ChEBI" id="CHEBI:30616"/>
        <dbReference type="ChEBI" id="CHEBI:43474"/>
        <dbReference type="ChEBI" id="CHEBI:149469"/>
        <dbReference type="ChEBI" id="CHEBI:149473"/>
        <dbReference type="ChEBI" id="CHEBI:456216"/>
        <dbReference type="EC" id="6.3.3.3"/>
    </reaction>
</comment>
<feature type="binding site" evidence="1">
    <location>
        <position position="17"/>
    </location>
    <ligand>
        <name>Mg(2+)</name>
        <dbReference type="ChEBI" id="CHEBI:18420"/>
    </ligand>
</feature>
<proteinExistence type="inferred from homology"/>
<dbReference type="UniPathway" id="UPA00078">
    <property type="reaction ID" value="UER00161"/>
</dbReference>
<comment type="cofactor">
    <cofactor evidence="1">
        <name>Mg(2+)</name>
        <dbReference type="ChEBI" id="CHEBI:18420"/>
    </cofactor>
</comment>
<dbReference type="EC" id="6.3.3.3" evidence="1"/>
<feature type="binding site" evidence="1">
    <location>
        <position position="41"/>
    </location>
    <ligand>
        <name>substrate</name>
    </ligand>
</feature>